<reference evidence="3" key="1">
    <citation type="submission" date="2014-04" db="EMBL/GenBank/DDBJ databases">
        <title>Evolutionary Origins and Diversification of the Mycorrhizal Mutualists.</title>
        <authorList>
            <consortium name="DOE Joint Genome Institute"/>
            <consortium name="Mycorrhizal Genomics Consortium"/>
            <person name="Kohler A."/>
            <person name="Kuo A."/>
            <person name="Nagy L.G."/>
            <person name="Floudas D."/>
            <person name="Copeland A."/>
            <person name="Barry K.W."/>
            <person name="Cichocki N."/>
            <person name="Veneault-Fourrey C."/>
            <person name="LaButti K."/>
            <person name="Lindquist E.A."/>
            <person name="Lipzen A."/>
            <person name="Lundell T."/>
            <person name="Morin E."/>
            <person name="Murat C."/>
            <person name="Riley R."/>
            <person name="Ohm R."/>
            <person name="Sun H."/>
            <person name="Tunlid A."/>
            <person name="Henrissat B."/>
            <person name="Grigoriev I.V."/>
            <person name="Hibbett D.S."/>
            <person name="Martin F."/>
        </authorList>
    </citation>
    <scope>NUCLEOTIDE SEQUENCE [LARGE SCALE GENOMIC DNA]</scope>
    <source>
        <strain evidence="3">FD-334 SS-4</strain>
    </source>
</reference>
<name>A0A0D2NX36_HYPSF</name>
<feature type="signal peptide" evidence="1">
    <location>
        <begin position="1"/>
        <end position="22"/>
    </location>
</feature>
<sequence length="122" mass="14091">MISKRLFLLLTVSCTPLRCPLSSWTFTLSSQVFFGSVQYHLPYLFINMARIVATIRCSIQPPLHTPFTPFTSLHYISCIPTIRPSVPCNVYLYLVMARWLCHCAFVCFTVSTHDYQNLTIMF</sequence>
<gene>
    <name evidence="2" type="ORF">HYPSUDRAFT_758218</name>
</gene>
<dbReference type="Proteomes" id="UP000054270">
    <property type="component" value="Unassembled WGS sequence"/>
</dbReference>
<keyword evidence="1" id="KW-0732">Signal</keyword>
<proteinExistence type="predicted"/>
<feature type="chain" id="PRO_5002248391" description="Secreted protein" evidence="1">
    <location>
        <begin position="23"/>
        <end position="122"/>
    </location>
</feature>
<keyword evidence="3" id="KW-1185">Reference proteome</keyword>
<dbReference type="EMBL" id="KN817561">
    <property type="protein sequence ID" value="KJA21051.1"/>
    <property type="molecule type" value="Genomic_DNA"/>
</dbReference>
<evidence type="ECO:0000256" key="1">
    <source>
        <dbReference type="SAM" id="SignalP"/>
    </source>
</evidence>
<protein>
    <recommendedName>
        <fullName evidence="4">Secreted protein</fullName>
    </recommendedName>
</protein>
<evidence type="ECO:0008006" key="4">
    <source>
        <dbReference type="Google" id="ProtNLM"/>
    </source>
</evidence>
<evidence type="ECO:0000313" key="2">
    <source>
        <dbReference type="EMBL" id="KJA21051.1"/>
    </source>
</evidence>
<accession>A0A0D2NX36</accession>
<evidence type="ECO:0000313" key="3">
    <source>
        <dbReference type="Proteomes" id="UP000054270"/>
    </source>
</evidence>
<organism evidence="2 3">
    <name type="scientific">Hypholoma sublateritium (strain FD-334 SS-4)</name>
    <dbReference type="NCBI Taxonomy" id="945553"/>
    <lineage>
        <taxon>Eukaryota</taxon>
        <taxon>Fungi</taxon>
        <taxon>Dikarya</taxon>
        <taxon>Basidiomycota</taxon>
        <taxon>Agaricomycotina</taxon>
        <taxon>Agaricomycetes</taxon>
        <taxon>Agaricomycetidae</taxon>
        <taxon>Agaricales</taxon>
        <taxon>Agaricineae</taxon>
        <taxon>Strophariaceae</taxon>
        <taxon>Hypholoma</taxon>
    </lineage>
</organism>
<dbReference type="AlphaFoldDB" id="A0A0D2NX36"/>